<evidence type="ECO:0000256" key="1">
    <source>
        <dbReference type="SAM" id="MobiDB-lite"/>
    </source>
</evidence>
<proteinExistence type="predicted"/>
<dbReference type="KEGG" id="pbor:BSF38_01831"/>
<protein>
    <submittedName>
        <fullName evidence="3">Uncharacterized protein</fullName>
    </submittedName>
</protein>
<name>A0A1U7CNA2_9BACT</name>
<feature type="compositionally biased region" description="Basic and acidic residues" evidence="1">
    <location>
        <begin position="481"/>
        <end position="502"/>
    </location>
</feature>
<keyword evidence="2" id="KW-0732">Signal</keyword>
<organism evidence="3 4">
    <name type="scientific">Paludisphaera borealis</name>
    <dbReference type="NCBI Taxonomy" id="1387353"/>
    <lineage>
        <taxon>Bacteria</taxon>
        <taxon>Pseudomonadati</taxon>
        <taxon>Planctomycetota</taxon>
        <taxon>Planctomycetia</taxon>
        <taxon>Isosphaerales</taxon>
        <taxon>Isosphaeraceae</taxon>
        <taxon>Paludisphaera</taxon>
    </lineage>
</organism>
<sequence length="502" mass="55118">MKSLLVNLASLGCLGLIVSGSAVADEPSAALKAGTELLKTGDRLADEGKAGDAQIQYKTAFEKILPGLRRIPFKHEVKRDVTKRENLKAMLLKDFDEDMTPAEFEANEKALKAFGMVAPAVDLKALLVQVYSEEIAAYYDPRTKTMYMIEEPEAKKKEPPTFFDRLFGKTQGFDKDENKTVIAHEMTHALADQHFDLEGLHHDSKNNDDRSLAVSALIEGEATLAMMGVGMDDWDGTEIVKMPADGLDRGISMMTPFLPMLGGGKSLRDAPPVIVESMMFPYLRGMVFCAHLANSGGWEAIDDAYKNPPLSTEQILHPSKFRKHPDLPTEIDLGALKPGDGWKELGRNVLGELQTAILLRKQKGSAAAAGWDGDRYAVFEGPGKKLGLVWFTTWDADDEAREFAQSYVRYQTARMGKDSFQPSRIPDSLWRCVDDVCRVVERRGPDVVVVEGFPGGATAALVEAAFAAKKTEIQPSPRKIKPSDAPKTSARESTLEDASRPG</sequence>
<dbReference type="AlphaFoldDB" id="A0A1U7CNA2"/>
<dbReference type="RefSeq" id="WP_076344950.1">
    <property type="nucleotide sequence ID" value="NZ_CP019082.1"/>
</dbReference>
<feature type="signal peptide" evidence="2">
    <location>
        <begin position="1"/>
        <end position="24"/>
    </location>
</feature>
<evidence type="ECO:0000256" key="2">
    <source>
        <dbReference type="SAM" id="SignalP"/>
    </source>
</evidence>
<evidence type="ECO:0000313" key="4">
    <source>
        <dbReference type="Proteomes" id="UP000186309"/>
    </source>
</evidence>
<gene>
    <name evidence="3" type="ORF">BSF38_01831</name>
</gene>
<feature type="chain" id="PRO_5013046938" evidence="2">
    <location>
        <begin position="25"/>
        <end position="502"/>
    </location>
</feature>
<dbReference type="EMBL" id="CP019082">
    <property type="protein sequence ID" value="APW60363.1"/>
    <property type="molecule type" value="Genomic_DNA"/>
</dbReference>
<reference evidence="4" key="1">
    <citation type="submission" date="2016-12" db="EMBL/GenBank/DDBJ databases">
        <title>Comparative genomics of four Isosphaeraceae planctomycetes: a common pool of plasmids and glycoside hydrolase genes.</title>
        <authorList>
            <person name="Ivanova A."/>
        </authorList>
    </citation>
    <scope>NUCLEOTIDE SEQUENCE [LARGE SCALE GENOMIC DNA]</scope>
    <source>
        <strain evidence="4">PX4</strain>
    </source>
</reference>
<evidence type="ECO:0000313" key="3">
    <source>
        <dbReference type="EMBL" id="APW60363.1"/>
    </source>
</evidence>
<dbReference type="OrthoDB" id="263516at2"/>
<dbReference type="STRING" id="1387353.BSF38_01831"/>
<dbReference type="Proteomes" id="UP000186309">
    <property type="component" value="Chromosome"/>
</dbReference>
<feature type="region of interest" description="Disordered" evidence="1">
    <location>
        <begin position="472"/>
        <end position="502"/>
    </location>
</feature>
<accession>A0A1U7CNA2</accession>
<keyword evidence="4" id="KW-1185">Reference proteome</keyword>